<dbReference type="OrthoDB" id="10253254at2759"/>
<evidence type="ECO:0000313" key="3">
    <source>
        <dbReference type="EMBL" id="GFY65646.1"/>
    </source>
</evidence>
<dbReference type="FunFam" id="2.40.50.140:FF:000061">
    <property type="entry name" value="ATP-dependent RNA helicase DHX8"/>
    <property type="match status" value="1"/>
</dbReference>
<feature type="compositionally biased region" description="Basic residues" evidence="1">
    <location>
        <begin position="236"/>
        <end position="249"/>
    </location>
</feature>
<evidence type="ECO:0000256" key="1">
    <source>
        <dbReference type="SAM" id="MobiDB-lite"/>
    </source>
</evidence>
<feature type="compositionally biased region" description="Basic residues" evidence="1">
    <location>
        <begin position="169"/>
        <end position="198"/>
    </location>
</feature>
<dbReference type="InterPro" id="IPR012340">
    <property type="entry name" value="NA-bd_OB-fold"/>
</dbReference>
<dbReference type="SMART" id="SM00316">
    <property type="entry name" value="S1"/>
    <property type="match status" value="1"/>
</dbReference>
<dbReference type="GO" id="GO:0003723">
    <property type="term" value="F:RNA binding"/>
    <property type="evidence" value="ECO:0007669"/>
    <property type="project" value="TreeGrafter"/>
</dbReference>
<dbReference type="Pfam" id="PF00575">
    <property type="entry name" value="S1"/>
    <property type="match status" value="1"/>
</dbReference>
<evidence type="ECO:0000259" key="2">
    <source>
        <dbReference type="PROSITE" id="PS50126"/>
    </source>
</evidence>
<dbReference type="CDD" id="cd05684">
    <property type="entry name" value="S1_DHX8_helicase"/>
    <property type="match status" value="1"/>
</dbReference>
<proteinExistence type="predicted"/>
<evidence type="ECO:0000313" key="4">
    <source>
        <dbReference type="Proteomes" id="UP000886998"/>
    </source>
</evidence>
<organism evidence="3 4">
    <name type="scientific">Trichonephila inaurata madagascariensis</name>
    <dbReference type="NCBI Taxonomy" id="2747483"/>
    <lineage>
        <taxon>Eukaryota</taxon>
        <taxon>Metazoa</taxon>
        <taxon>Ecdysozoa</taxon>
        <taxon>Arthropoda</taxon>
        <taxon>Chelicerata</taxon>
        <taxon>Arachnida</taxon>
        <taxon>Araneae</taxon>
        <taxon>Araneomorphae</taxon>
        <taxon>Entelegynae</taxon>
        <taxon>Araneoidea</taxon>
        <taxon>Nephilidae</taxon>
        <taxon>Trichonephila</taxon>
        <taxon>Trichonephila inaurata</taxon>
    </lineage>
</organism>
<keyword evidence="4" id="KW-1185">Reference proteome</keyword>
<dbReference type="GO" id="GO:0043489">
    <property type="term" value="P:RNA stabilization"/>
    <property type="evidence" value="ECO:0007669"/>
    <property type="project" value="TreeGrafter"/>
</dbReference>
<dbReference type="PANTHER" id="PTHR15838">
    <property type="entry name" value="NUCLEOLAR PROTEIN OF 40 KDA"/>
    <property type="match status" value="1"/>
</dbReference>
<dbReference type="InterPro" id="IPR055349">
    <property type="entry name" value="GH2_GIPC"/>
</dbReference>
<dbReference type="AlphaFoldDB" id="A0A8X7CGF3"/>
<dbReference type="PANTHER" id="PTHR15838:SF1">
    <property type="entry name" value="ZINC FINGER CCHC DOMAIN-CONTAINING PROTEIN 17"/>
    <property type="match status" value="1"/>
</dbReference>
<dbReference type="InterPro" id="IPR003029">
    <property type="entry name" value="S1_domain"/>
</dbReference>
<dbReference type="InterPro" id="IPR049621">
    <property type="entry name" value="S1_DHX8_helicase"/>
</dbReference>
<dbReference type="InterPro" id="IPR049588">
    <property type="entry name" value="DHX8_GH2-like"/>
</dbReference>
<keyword evidence="3" id="KW-0547">Nucleotide-binding</keyword>
<dbReference type="PROSITE" id="PS50126">
    <property type="entry name" value="S1"/>
    <property type="match status" value="1"/>
</dbReference>
<dbReference type="CDD" id="cd21691">
    <property type="entry name" value="GH2-like_DHX8"/>
    <property type="match status" value="1"/>
</dbReference>
<name>A0A8X7CGF3_9ARAC</name>
<feature type="domain" description="S1 motif" evidence="2">
    <location>
        <begin position="268"/>
        <end position="341"/>
    </location>
</feature>
<reference evidence="3" key="1">
    <citation type="submission" date="2020-08" db="EMBL/GenBank/DDBJ databases">
        <title>Multicomponent nature underlies the extraordinary mechanical properties of spider dragline silk.</title>
        <authorList>
            <person name="Kono N."/>
            <person name="Nakamura H."/>
            <person name="Mori M."/>
            <person name="Yoshida Y."/>
            <person name="Ohtoshi R."/>
            <person name="Malay A.D."/>
            <person name="Moran D.A.P."/>
            <person name="Tomita M."/>
            <person name="Numata K."/>
            <person name="Arakawa K."/>
        </authorList>
    </citation>
    <scope>NUCLEOTIDE SEQUENCE</scope>
</reference>
<feature type="compositionally biased region" description="Basic residues" evidence="1">
    <location>
        <begin position="218"/>
        <end position="227"/>
    </location>
</feature>
<dbReference type="GO" id="GO:0004386">
    <property type="term" value="F:helicase activity"/>
    <property type="evidence" value="ECO:0007669"/>
    <property type="project" value="UniProtKB-KW"/>
</dbReference>
<dbReference type="SUPFAM" id="SSF50249">
    <property type="entry name" value="Nucleic acid-binding proteins"/>
    <property type="match status" value="1"/>
</dbReference>
<gene>
    <name evidence="3" type="primary">DHX8</name>
    <name evidence="3" type="ORF">TNIN_464563</name>
</gene>
<keyword evidence="3" id="KW-0378">Hydrolase</keyword>
<dbReference type="Pfam" id="PF25082">
    <property type="entry name" value="GIPC1_GH2"/>
    <property type="match status" value="1"/>
</dbReference>
<keyword evidence="3" id="KW-0347">Helicase</keyword>
<sequence length="351" mass="41175">MEEIRKLEYLSLVSKICTELDNHLGISDKDLAEFIIDLAEKNDTFESFKKALNDNGAEFTESFISTLLRIIKQMRPKDMPLMDDDEDSEKDDKTELEKLKVKFPGLAIPNSDKVIKMLDEDDDEDIAEAAIAELEALNPRINWLLWDSLAFLILKEKADSRSPDYYKEKSKHKKLKSSEKKSRRHSSERHHRRKRSRSRSPYCEKKKRYSRSPSPRKDSRKRHRSRSRSSSPYFKKERHHSPDKKHHSYDKRSEREKLPPLPLEPVVSEIYNGKVTNIMQFGCFVQLEGLRKRWEGLVHISQLRREGRVTSVGDVVQKGQRVKVKVLSFTGQKTSLSMKVKHYLFYVLSVR</sequence>
<protein>
    <submittedName>
        <fullName evidence="3">ATP-dependent RNA helicase DHX8</fullName>
    </submittedName>
</protein>
<accession>A0A8X7CGF3</accession>
<keyword evidence="3" id="KW-0067">ATP-binding</keyword>
<feature type="region of interest" description="Disordered" evidence="1">
    <location>
        <begin position="162"/>
        <end position="257"/>
    </location>
</feature>
<dbReference type="Proteomes" id="UP000886998">
    <property type="component" value="Unassembled WGS sequence"/>
</dbReference>
<dbReference type="EMBL" id="BMAV01015610">
    <property type="protein sequence ID" value="GFY65646.1"/>
    <property type="molecule type" value="Genomic_DNA"/>
</dbReference>
<comment type="caution">
    <text evidence="3">The sequence shown here is derived from an EMBL/GenBank/DDBJ whole genome shotgun (WGS) entry which is preliminary data.</text>
</comment>
<dbReference type="Gene3D" id="2.40.50.140">
    <property type="entry name" value="Nucleic acid-binding proteins"/>
    <property type="match status" value="1"/>
</dbReference>